<dbReference type="KEGG" id="fpp:FPB0191_00672"/>
<dbReference type="RefSeq" id="WP_039104005.1">
    <property type="nucleotide sequence ID" value="NZ_CP009056.1"/>
</dbReference>
<gene>
    <name evidence="1" type="ORF">FPB0191_00672</name>
</gene>
<dbReference type="OrthoDB" id="7058832at2"/>
<reference evidence="1 2" key="1">
    <citation type="journal article" date="2014" name="Appl. Environ. Microbiol.">
        <title>Gut symbionts from distinct hosts exhibit genotoxic activity via divergent colibactin biosynthetic pathways.</title>
        <authorList>
            <person name="Engel P."/>
            <person name="Vizcaino M.I."/>
            <person name="Crawford J.M."/>
        </authorList>
    </citation>
    <scope>NUCLEOTIDE SEQUENCE [LARGE SCALE GENOMIC DNA]</scope>
    <source>
        <strain evidence="1 2">PEB0191</strain>
    </source>
</reference>
<dbReference type="Proteomes" id="UP000030901">
    <property type="component" value="Chromosome"/>
</dbReference>
<evidence type="ECO:0000313" key="1">
    <source>
        <dbReference type="EMBL" id="AJA44502.1"/>
    </source>
</evidence>
<dbReference type="HOGENOM" id="CLU_1600317_0_0_6"/>
<evidence type="ECO:0000313" key="2">
    <source>
        <dbReference type="Proteomes" id="UP000030901"/>
    </source>
</evidence>
<organism evidence="1 2">
    <name type="scientific">Frischella perrara</name>
    <dbReference type="NCBI Taxonomy" id="1267021"/>
    <lineage>
        <taxon>Bacteria</taxon>
        <taxon>Pseudomonadati</taxon>
        <taxon>Pseudomonadota</taxon>
        <taxon>Gammaproteobacteria</taxon>
        <taxon>Orbales</taxon>
        <taxon>Orbaceae</taxon>
        <taxon>Frischella</taxon>
    </lineage>
</organism>
<proteinExistence type="predicted"/>
<name>A0A0A7S0Z5_FRIPE</name>
<dbReference type="AlphaFoldDB" id="A0A0A7S0Z5"/>
<dbReference type="EMBL" id="CP009056">
    <property type="protein sequence ID" value="AJA44502.1"/>
    <property type="molecule type" value="Genomic_DNA"/>
</dbReference>
<keyword evidence="2" id="KW-1185">Reference proteome</keyword>
<accession>A0A0A7S0Z5</accession>
<protein>
    <submittedName>
        <fullName evidence="1">Uncharacterized protein</fullName>
    </submittedName>
</protein>
<sequence length="166" mass="19445">MSSLTQTEFENITHTSLLKYLQRQELLLEKFEQQNLQDKAVNMLKTWGICNAYSSRCGFKNISSMFSDLYPKKTFIYVENEINFIDKCMLEAKNSNQKSLREQQKIAEYYYKGIDIVVDGKDWSQRLTLCEIAEVVEQSKSTVHRKLRAFDSYVVSQLSNLENINI</sequence>